<reference evidence="1" key="1">
    <citation type="journal article" date="2021" name="Proc. Natl. Acad. Sci. U.S.A.">
        <title>A Catalog of Tens of Thousands of Viruses from Human Metagenomes Reveals Hidden Associations with Chronic Diseases.</title>
        <authorList>
            <person name="Tisza M.J."/>
            <person name="Buck C.B."/>
        </authorList>
    </citation>
    <scope>NUCLEOTIDE SEQUENCE</scope>
    <source>
        <strain evidence="1">CtfYP22</strain>
    </source>
</reference>
<sequence length="99" mass="11178">MPTYISLEEAKKQLNVEHDEDDAFICDLIDTAEDHLSNLLNRPLAEVETADGSLPNSLGHAVKMLVARFYADREGYRVGRVTELPFSLGSLIGRYRLER</sequence>
<organism evidence="1">
    <name type="scientific">Siphoviridae sp. ctfYP22</name>
    <dbReference type="NCBI Taxonomy" id="2827584"/>
    <lineage>
        <taxon>Viruses</taxon>
        <taxon>Duplodnaviria</taxon>
        <taxon>Heunggongvirae</taxon>
        <taxon>Uroviricota</taxon>
        <taxon>Caudoviricetes</taxon>
    </lineage>
</organism>
<dbReference type="Gene3D" id="1.10.3230.30">
    <property type="entry name" value="Phage gp6-like head-tail connector protein"/>
    <property type="match status" value="1"/>
</dbReference>
<dbReference type="EMBL" id="BK015856">
    <property type="protein sequence ID" value="DAD69773.1"/>
    <property type="molecule type" value="Genomic_DNA"/>
</dbReference>
<dbReference type="NCBIfam" id="TIGR01560">
    <property type="entry name" value="put_DNA_pack"/>
    <property type="match status" value="1"/>
</dbReference>
<protein>
    <submittedName>
        <fullName evidence="1">Head Tail Connector Protein</fullName>
    </submittedName>
</protein>
<dbReference type="InterPro" id="IPR006450">
    <property type="entry name" value="Phage_HK97_gp6-like"/>
</dbReference>
<dbReference type="CDD" id="cd08054">
    <property type="entry name" value="gp6"/>
    <property type="match status" value="1"/>
</dbReference>
<evidence type="ECO:0000313" key="1">
    <source>
        <dbReference type="EMBL" id="DAD69773.1"/>
    </source>
</evidence>
<name>A0A8S5LI57_9CAUD</name>
<proteinExistence type="predicted"/>
<dbReference type="Pfam" id="PF05135">
    <property type="entry name" value="Phage_connect_1"/>
    <property type="match status" value="1"/>
</dbReference>
<accession>A0A8S5LI57</accession>
<dbReference type="InterPro" id="IPR021146">
    <property type="entry name" value="Phage_gp6-like_head-tail"/>
</dbReference>